<evidence type="ECO:0000313" key="2">
    <source>
        <dbReference type="EMBL" id="VDP70701.1"/>
    </source>
</evidence>
<evidence type="ECO:0000313" key="3">
    <source>
        <dbReference type="Proteomes" id="UP000269396"/>
    </source>
</evidence>
<proteinExistence type="predicted"/>
<feature type="compositionally biased region" description="Polar residues" evidence="1">
    <location>
        <begin position="194"/>
        <end position="211"/>
    </location>
</feature>
<reference evidence="2 3" key="1">
    <citation type="submission" date="2018-11" db="EMBL/GenBank/DDBJ databases">
        <authorList>
            <consortium name="Pathogen Informatics"/>
        </authorList>
    </citation>
    <scope>NUCLEOTIDE SEQUENCE [LARGE SCALE GENOMIC DNA]</scope>
    <source>
        <strain>Denwood</strain>
        <strain evidence="3">Zambia</strain>
    </source>
</reference>
<sequence>IDSSDNCSSAVTNKCESSSVVAIPDLYEPLSFALSIGELYLTHVCRQIYCRLGQFMEDPKRKPNNSGISTNSYNLCIDCPVCSDPSNPSENPNCKHILNDQPLLSNVSSTEHPEAMSELVNPDDELDDSGDAKCTRTNSHESINSNTDNDEDDEDHARLRFRRYSSDEDSEHEFVERGTDENDNDSDTDFWGSDDSSILHSQDEINSTGTPSDDDLDVLSDDRLRRASKLNHMGSQRDVKQLKHNDSSKYLSESRSVSKDVRSTLTCISEEEAIQEGKTEKVKEKNTRYSSKCHSDSIKENLSDYPSVQFDKDSYDPNTDIPTRISLFSRLYLFPAVKLFLDWLSSSQFQHLNLSFQNVNSTLTDNITNKSQKPSRASIIWQASVERFVSQLIPLLNSIYPIFDQMSHEILCKNVTNTSESCEISHCDQKEQLHVDSCTHLVESSKSDYSSIVIN</sequence>
<name>A0A183PPC6_9TREM</name>
<keyword evidence="3" id="KW-1185">Reference proteome</keyword>
<dbReference type="EMBL" id="UZAL01036882">
    <property type="protein sequence ID" value="VDP70701.1"/>
    <property type="molecule type" value="Genomic_DNA"/>
</dbReference>
<dbReference type="Proteomes" id="UP000269396">
    <property type="component" value="Unassembled WGS sequence"/>
</dbReference>
<dbReference type="AlphaFoldDB" id="A0A183PPC6"/>
<accession>A0A183PPC6</accession>
<organism evidence="2 3">
    <name type="scientific">Schistosoma mattheei</name>
    <dbReference type="NCBI Taxonomy" id="31246"/>
    <lineage>
        <taxon>Eukaryota</taxon>
        <taxon>Metazoa</taxon>
        <taxon>Spiralia</taxon>
        <taxon>Lophotrochozoa</taxon>
        <taxon>Platyhelminthes</taxon>
        <taxon>Trematoda</taxon>
        <taxon>Digenea</taxon>
        <taxon>Strigeidida</taxon>
        <taxon>Schistosomatoidea</taxon>
        <taxon>Schistosomatidae</taxon>
        <taxon>Schistosoma</taxon>
    </lineage>
</organism>
<feature type="non-terminal residue" evidence="2">
    <location>
        <position position="1"/>
    </location>
</feature>
<feature type="compositionally biased region" description="Basic and acidic residues" evidence="1">
    <location>
        <begin position="235"/>
        <end position="247"/>
    </location>
</feature>
<feature type="region of interest" description="Disordered" evidence="1">
    <location>
        <begin position="107"/>
        <end position="255"/>
    </location>
</feature>
<dbReference type="STRING" id="31246.A0A183PPC6"/>
<gene>
    <name evidence="2" type="ORF">SMTD_LOCUS16212</name>
</gene>
<evidence type="ECO:0000256" key="1">
    <source>
        <dbReference type="SAM" id="MobiDB-lite"/>
    </source>
</evidence>
<protein>
    <submittedName>
        <fullName evidence="2">Uncharacterized protein</fullName>
    </submittedName>
</protein>